<accession>A0A5E4PDS6</accession>
<organism evidence="3 4">
    <name type="scientific">Aquicella siphonis</name>
    <dbReference type="NCBI Taxonomy" id="254247"/>
    <lineage>
        <taxon>Bacteria</taxon>
        <taxon>Pseudomonadati</taxon>
        <taxon>Pseudomonadota</taxon>
        <taxon>Gammaproteobacteria</taxon>
        <taxon>Legionellales</taxon>
        <taxon>Coxiellaceae</taxon>
        <taxon>Aquicella</taxon>
    </lineage>
</organism>
<evidence type="ECO:0000259" key="2">
    <source>
        <dbReference type="PROSITE" id="PS50206"/>
    </source>
</evidence>
<proteinExistence type="predicted"/>
<dbReference type="Gene3D" id="3.40.250.10">
    <property type="entry name" value="Rhodanese-like domain"/>
    <property type="match status" value="1"/>
</dbReference>
<dbReference type="CDD" id="cd00158">
    <property type="entry name" value="RHOD"/>
    <property type="match status" value="1"/>
</dbReference>
<keyword evidence="1" id="KW-1133">Transmembrane helix</keyword>
<evidence type="ECO:0000313" key="3">
    <source>
        <dbReference type="EMBL" id="VVC75109.1"/>
    </source>
</evidence>
<feature type="transmembrane region" description="Helical" evidence="1">
    <location>
        <begin position="12"/>
        <end position="31"/>
    </location>
</feature>
<dbReference type="OrthoDB" id="9808735at2"/>
<gene>
    <name evidence="3" type="primary">glpE</name>
    <name evidence="3" type="ORF">AQUSIP_03850</name>
</gene>
<evidence type="ECO:0000256" key="1">
    <source>
        <dbReference type="SAM" id="Phobius"/>
    </source>
</evidence>
<dbReference type="SUPFAM" id="SSF52821">
    <property type="entry name" value="Rhodanese/Cell cycle control phosphatase"/>
    <property type="match status" value="1"/>
</dbReference>
<dbReference type="InterPro" id="IPR050229">
    <property type="entry name" value="GlpE_sulfurtransferase"/>
</dbReference>
<sequence>MQDLTTFIAQHPLLSLAAAIVLILLILLELMRAKRNVFNISPSQVTHLINRENAAVIDVRQQDAFRAGHIIDAVSMPPQDILQNPKKLEKFRARPLVIVANSSSESQKIAALLLKQGYNAYSLTGGIRAWNEAQMPLIKE</sequence>
<dbReference type="SMART" id="SM00450">
    <property type="entry name" value="RHOD"/>
    <property type="match status" value="1"/>
</dbReference>
<dbReference type="InterPro" id="IPR001763">
    <property type="entry name" value="Rhodanese-like_dom"/>
</dbReference>
<dbReference type="PROSITE" id="PS50206">
    <property type="entry name" value="RHODANESE_3"/>
    <property type="match status" value="1"/>
</dbReference>
<dbReference type="KEGG" id="asip:AQUSIP_03850"/>
<dbReference type="InterPro" id="IPR036873">
    <property type="entry name" value="Rhodanese-like_dom_sf"/>
</dbReference>
<keyword evidence="3" id="KW-0808">Transferase</keyword>
<keyword evidence="1" id="KW-0472">Membrane</keyword>
<dbReference type="GO" id="GO:0016740">
    <property type="term" value="F:transferase activity"/>
    <property type="evidence" value="ECO:0007669"/>
    <property type="project" value="UniProtKB-KW"/>
</dbReference>
<evidence type="ECO:0000313" key="4">
    <source>
        <dbReference type="Proteomes" id="UP000324194"/>
    </source>
</evidence>
<dbReference type="EMBL" id="LR699119">
    <property type="protein sequence ID" value="VVC75109.1"/>
    <property type="molecule type" value="Genomic_DNA"/>
</dbReference>
<dbReference type="Proteomes" id="UP000324194">
    <property type="component" value="Chromosome 1"/>
</dbReference>
<dbReference type="RefSeq" id="WP_148338112.1">
    <property type="nucleotide sequence ID" value="NZ_LR699119.1"/>
</dbReference>
<name>A0A5E4PDS6_9COXI</name>
<keyword evidence="4" id="KW-1185">Reference proteome</keyword>
<dbReference type="Pfam" id="PF00581">
    <property type="entry name" value="Rhodanese"/>
    <property type="match status" value="1"/>
</dbReference>
<keyword evidence="1" id="KW-0812">Transmembrane</keyword>
<feature type="domain" description="Rhodanese" evidence="2">
    <location>
        <begin position="50"/>
        <end position="139"/>
    </location>
</feature>
<reference evidence="3 4" key="1">
    <citation type="submission" date="2019-08" db="EMBL/GenBank/DDBJ databases">
        <authorList>
            <person name="Guy L."/>
        </authorList>
    </citation>
    <scope>NUCLEOTIDE SEQUENCE [LARGE SCALE GENOMIC DNA]</scope>
    <source>
        <strain evidence="3 4">SGT-108</strain>
    </source>
</reference>
<dbReference type="AlphaFoldDB" id="A0A5E4PDS6"/>
<dbReference type="PANTHER" id="PTHR43031">
    <property type="entry name" value="FAD-DEPENDENT OXIDOREDUCTASE"/>
    <property type="match status" value="1"/>
</dbReference>
<dbReference type="PANTHER" id="PTHR43031:SF18">
    <property type="entry name" value="RHODANESE-RELATED SULFURTRANSFERASES"/>
    <property type="match status" value="1"/>
</dbReference>
<protein>
    <submittedName>
        <fullName evidence="3">Thiosulfate sulfurtransferase GlpE</fullName>
    </submittedName>
</protein>